<reference evidence="2 3" key="1">
    <citation type="submission" date="2023-03" db="EMBL/GenBank/DDBJ databases">
        <title>Draft genome sequence of Thalassotalea insulae KCTC 62186T.</title>
        <authorList>
            <person name="Sawabe T."/>
        </authorList>
    </citation>
    <scope>NUCLEOTIDE SEQUENCE [LARGE SCALE GENOMIC DNA]</scope>
    <source>
        <strain evidence="2 3">KCTC 62186</strain>
    </source>
</reference>
<keyword evidence="1" id="KW-0812">Transmembrane</keyword>
<sequence length="165" mass="18879">MVFSLVIIGIFVAVSIYFYFRAESLYRQLLIVKKDAAHAKKESKQMVDSIAVIAKKNEEFSVARYKRIKELVSDPAELELLLPLVNNFSMIFRESLRGKGQLHKVAKKCCDSYKPGHYKQLTTHIAKQDAQIKRVWSSNNLSGFIAFIEAMLIEHETKLIPSSDK</sequence>
<feature type="transmembrane region" description="Helical" evidence="1">
    <location>
        <begin position="6"/>
        <end position="22"/>
    </location>
</feature>
<organism evidence="2 3">
    <name type="scientific">Thalassotalea insulae</name>
    <dbReference type="NCBI Taxonomy" id="2056778"/>
    <lineage>
        <taxon>Bacteria</taxon>
        <taxon>Pseudomonadati</taxon>
        <taxon>Pseudomonadota</taxon>
        <taxon>Gammaproteobacteria</taxon>
        <taxon>Alteromonadales</taxon>
        <taxon>Colwelliaceae</taxon>
        <taxon>Thalassotalea</taxon>
    </lineage>
</organism>
<comment type="caution">
    <text evidence="2">The sequence shown here is derived from an EMBL/GenBank/DDBJ whole genome shotgun (WGS) entry which is preliminary data.</text>
</comment>
<name>A0ABQ6GUS4_9GAMM</name>
<keyword evidence="1" id="KW-0472">Membrane</keyword>
<evidence type="ECO:0000313" key="2">
    <source>
        <dbReference type="EMBL" id="GLX78410.1"/>
    </source>
</evidence>
<protein>
    <recommendedName>
        <fullName evidence="4">DUF2489 domain-containing protein</fullName>
    </recommendedName>
</protein>
<keyword evidence="1" id="KW-1133">Transmembrane helix</keyword>
<evidence type="ECO:0000313" key="3">
    <source>
        <dbReference type="Proteomes" id="UP001157186"/>
    </source>
</evidence>
<evidence type="ECO:0000256" key="1">
    <source>
        <dbReference type="SAM" id="Phobius"/>
    </source>
</evidence>
<gene>
    <name evidence="2" type="ORF">tinsulaeT_17500</name>
</gene>
<dbReference type="Proteomes" id="UP001157186">
    <property type="component" value="Unassembled WGS sequence"/>
</dbReference>
<proteinExistence type="predicted"/>
<keyword evidence="3" id="KW-1185">Reference proteome</keyword>
<dbReference type="EMBL" id="BSST01000001">
    <property type="protein sequence ID" value="GLX78410.1"/>
    <property type="molecule type" value="Genomic_DNA"/>
</dbReference>
<accession>A0ABQ6GUS4</accession>
<evidence type="ECO:0008006" key="4">
    <source>
        <dbReference type="Google" id="ProtNLM"/>
    </source>
</evidence>
<dbReference type="RefSeq" id="WP_284244293.1">
    <property type="nucleotide sequence ID" value="NZ_BSST01000001.1"/>
</dbReference>